<dbReference type="Proteomes" id="UP000555828">
    <property type="component" value="Unassembled WGS sequence"/>
</dbReference>
<proteinExistence type="inferred from homology"/>
<keyword evidence="11" id="KW-1185">Reference proteome</keyword>
<dbReference type="GO" id="GO:0008237">
    <property type="term" value="F:metallopeptidase activity"/>
    <property type="evidence" value="ECO:0007669"/>
    <property type="project" value="UniProtKB-KW"/>
</dbReference>
<dbReference type="PANTHER" id="PTHR34448">
    <property type="entry name" value="AMINOPEPTIDASE"/>
    <property type="match status" value="1"/>
</dbReference>
<comment type="cofactor">
    <cofactor evidence="1">
        <name>Co(2+)</name>
        <dbReference type="ChEBI" id="CHEBI:48828"/>
    </cofactor>
</comment>
<dbReference type="EMBL" id="JACHEX010000002">
    <property type="protein sequence ID" value="MBB6062394.1"/>
    <property type="molecule type" value="Genomic_DNA"/>
</dbReference>
<keyword evidence="6" id="KW-0645">Protease</keyword>
<keyword evidence="5 10" id="KW-0031">Aminopeptidase</keyword>
<dbReference type="InterPro" id="IPR052170">
    <property type="entry name" value="M29_Exopeptidase"/>
</dbReference>
<name>A0A841GMK7_9BACT</name>
<evidence type="ECO:0000313" key="10">
    <source>
        <dbReference type="EMBL" id="MBB6062394.1"/>
    </source>
</evidence>
<dbReference type="Pfam" id="PF02073">
    <property type="entry name" value="Peptidase_M29"/>
    <property type="match status" value="1"/>
</dbReference>
<sequence length="398" mass="45104">MLKKYAEVALKIGLNLQKDQILFIKAPIDARKFVEQVVETAFEIGAYDVYVKWSDEVITKTRLKNAPIDALKKFPEWEIKASEYLLDKKGAVLSITGGDPDALKDVPPERIGTFTKTANTANKDIMRRMMSNEISWCVVAYPTRKWAKKVLGEENIEKLLEYILKASRIEGDPVKNWQKHIANLKRITKFLNEKQFDYLKYEGPGTDLTVGLPKNHIWLSATQENMSGITFVPNIPTEEIFTAPHKDKINGVVTNSLPLVYGGNIIDKFILEFKDGKIVNYKAEVGEKILETILNTDEGAKRLGEVALVPVDSPIYQMKTIFYNTLFDENAASHFAFGRAYPNCIKDGTKMNEEQLKKNGINTSLTHVDFMIGNENMNVYGIKADEKITLMKNGKWVI</sequence>
<evidence type="ECO:0000256" key="8">
    <source>
        <dbReference type="ARBA" id="ARBA00022801"/>
    </source>
</evidence>
<comment type="cofactor">
    <cofactor evidence="2">
        <name>Mg(2+)</name>
        <dbReference type="ChEBI" id="CHEBI:18420"/>
    </cofactor>
</comment>
<evidence type="ECO:0000313" key="11">
    <source>
        <dbReference type="Proteomes" id="UP000555828"/>
    </source>
</evidence>
<keyword evidence="9" id="KW-0482">Metalloprotease</keyword>
<dbReference type="GO" id="GO:0004177">
    <property type="term" value="F:aminopeptidase activity"/>
    <property type="evidence" value="ECO:0007669"/>
    <property type="project" value="UniProtKB-KW"/>
</dbReference>
<dbReference type="InterPro" id="IPR000787">
    <property type="entry name" value="Peptidase_M29"/>
</dbReference>
<dbReference type="SUPFAM" id="SSF144052">
    <property type="entry name" value="Thermophilic metalloprotease-like"/>
    <property type="match status" value="1"/>
</dbReference>
<dbReference type="AlphaFoldDB" id="A0A841GMK7"/>
<gene>
    <name evidence="10" type="ORF">HNP65_000832</name>
</gene>
<reference evidence="10 11" key="1">
    <citation type="submission" date="2020-08" db="EMBL/GenBank/DDBJ databases">
        <title>Genomic Encyclopedia of Type Strains, Phase IV (KMG-IV): sequencing the most valuable type-strain genomes for metagenomic binning, comparative biology and taxonomic classification.</title>
        <authorList>
            <person name="Goeker M."/>
        </authorList>
    </citation>
    <scope>NUCLEOTIDE SEQUENCE [LARGE SCALE GENOMIC DNA]</scope>
    <source>
        <strain evidence="10 11">DSM 13481</strain>
    </source>
</reference>
<evidence type="ECO:0000256" key="3">
    <source>
        <dbReference type="ARBA" id="ARBA00001947"/>
    </source>
</evidence>
<evidence type="ECO:0000256" key="7">
    <source>
        <dbReference type="ARBA" id="ARBA00022723"/>
    </source>
</evidence>
<evidence type="ECO:0000256" key="5">
    <source>
        <dbReference type="ARBA" id="ARBA00022438"/>
    </source>
</evidence>
<comment type="similarity">
    <text evidence="4">Belongs to the peptidase M29 family.</text>
</comment>
<evidence type="ECO:0000256" key="9">
    <source>
        <dbReference type="ARBA" id="ARBA00023049"/>
    </source>
</evidence>
<evidence type="ECO:0000256" key="1">
    <source>
        <dbReference type="ARBA" id="ARBA00001941"/>
    </source>
</evidence>
<keyword evidence="8 10" id="KW-0378">Hydrolase</keyword>
<dbReference type="PANTHER" id="PTHR34448:SF3">
    <property type="entry name" value="AMINOPEPTIDASE AMPS"/>
    <property type="match status" value="1"/>
</dbReference>
<comment type="caution">
    <text evidence="10">The sequence shown here is derived from an EMBL/GenBank/DDBJ whole genome shotgun (WGS) entry which is preliminary data.</text>
</comment>
<dbReference type="RefSeq" id="WP_184619076.1">
    <property type="nucleotide sequence ID" value="NZ_JACHEX010000002.1"/>
</dbReference>
<keyword evidence="7" id="KW-0479">Metal-binding</keyword>
<evidence type="ECO:0000256" key="6">
    <source>
        <dbReference type="ARBA" id="ARBA00022670"/>
    </source>
</evidence>
<evidence type="ECO:0000256" key="2">
    <source>
        <dbReference type="ARBA" id="ARBA00001946"/>
    </source>
</evidence>
<dbReference type="EC" id="3.4.11.-" evidence="10"/>
<dbReference type="InterPro" id="IPR035097">
    <property type="entry name" value="M29_N-terminal"/>
</dbReference>
<dbReference type="Gene3D" id="3.40.1830.10">
    <property type="entry name" value="Thermophilic metalloprotease (M29)"/>
    <property type="match status" value="1"/>
</dbReference>
<dbReference type="PRINTS" id="PR00919">
    <property type="entry name" value="THERMOPTASE"/>
</dbReference>
<dbReference type="GO" id="GO:0046872">
    <property type="term" value="F:metal ion binding"/>
    <property type="evidence" value="ECO:0007669"/>
    <property type="project" value="UniProtKB-KW"/>
</dbReference>
<accession>A0A841GMK7</accession>
<protein>
    <submittedName>
        <fullName evidence="10">Aminopeptidase</fullName>
        <ecNumber evidence="10">3.4.11.-</ecNumber>
    </submittedName>
</protein>
<comment type="cofactor">
    <cofactor evidence="3">
        <name>Zn(2+)</name>
        <dbReference type="ChEBI" id="CHEBI:29105"/>
    </cofactor>
</comment>
<organism evidence="10 11">
    <name type="scientific">Thermosipho japonicus</name>
    <dbReference type="NCBI Taxonomy" id="90323"/>
    <lineage>
        <taxon>Bacteria</taxon>
        <taxon>Thermotogati</taxon>
        <taxon>Thermotogota</taxon>
        <taxon>Thermotogae</taxon>
        <taxon>Thermotogales</taxon>
        <taxon>Fervidobacteriaceae</taxon>
        <taxon>Thermosipho</taxon>
    </lineage>
</organism>
<dbReference type="GO" id="GO:0006508">
    <property type="term" value="P:proteolysis"/>
    <property type="evidence" value="ECO:0007669"/>
    <property type="project" value="UniProtKB-KW"/>
</dbReference>
<evidence type="ECO:0000256" key="4">
    <source>
        <dbReference type="ARBA" id="ARBA00008236"/>
    </source>
</evidence>